<reference evidence="2 3" key="1">
    <citation type="submission" date="2024-10" db="EMBL/GenBank/DDBJ databases">
        <title>The Natural Products Discovery Center: Release of the First 8490 Sequenced Strains for Exploring Actinobacteria Biosynthetic Diversity.</title>
        <authorList>
            <person name="Kalkreuter E."/>
            <person name="Kautsar S.A."/>
            <person name="Yang D."/>
            <person name="Bader C.D."/>
            <person name="Teijaro C.N."/>
            <person name="Fluegel L."/>
            <person name="Davis C.M."/>
            <person name="Simpson J.R."/>
            <person name="Lauterbach L."/>
            <person name="Steele A.D."/>
            <person name="Gui C."/>
            <person name="Meng S."/>
            <person name="Li G."/>
            <person name="Viehrig K."/>
            <person name="Ye F."/>
            <person name="Su P."/>
            <person name="Kiefer A.F."/>
            <person name="Nichols A."/>
            <person name="Cepeda A.J."/>
            <person name="Yan W."/>
            <person name="Fan B."/>
            <person name="Jiang Y."/>
            <person name="Adhikari A."/>
            <person name="Zheng C.-J."/>
            <person name="Schuster L."/>
            <person name="Cowan T.M."/>
            <person name="Smanski M.J."/>
            <person name="Chevrette M.G."/>
            <person name="De Carvalho L.P.S."/>
            <person name="Shen B."/>
        </authorList>
    </citation>
    <scope>NUCLEOTIDE SEQUENCE [LARGE SCALE GENOMIC DNA]</scope>
    <source>
        <strain evidence="2 3">NPDC053399</strain>
    </source>
</reference>
<keyword evidence="1" id="KW-0472">Membrane</keyword>
<sequence length="256" mass="26472">MSQDRTIKELLELAVADVEPLPGGVGPGLYLRAARLRRRRRIAVAASALALAGTLVAGIAVTAGGGEPRRNVPQAVPARKEKPVEVLRRLLPPGIGTVTQLSSAAGTNDDVGDLDGTYLIRKDGRVGAVRIIWGLSMPATPDCAPTGKEQGELSCTTTKLAGGSQLLLKEFVSGTALIDGYLWGRSYRGMLSLGNGRTLMIASIAGLTGGPAAGPPMDAPPLTKEQLGVLAQRPELKVGAALGPQEEPQQPKPPGA</sequence>
<comment type="caution">
    <text evidence="2">The sequence shown here is derived from an EMBL/GenBank/DDBJ whole genome shotgun (WGS) entry which is preliminary data.</text>
</comment>
<keyword evidence="3" id="KW-1185">Reference proteome</keyword>
<evidence type="ECO:0000313" key="2">
    <source>
        <dbReference type="EMBL" id="MFI9099335.1"/>
    </source>
</evidence>
<name>A0ABW8BYT2_9ACTN</name>
<proteinExistence type="predicted"/>
<dbReference type="RefSeq" id="WP_399643665.1">
    <property type="nucleotide sequence ID" value="NZ_JBITYG010000001.1"/>
</dbReference>
<organism evidence="2 3">
    <name type="scientific">Streptomyces fildesensis</name>
    <dbReference type="NCBI Taxonomy" id="375757"/>
    <lineage>
        <taxon>Bacteria</taxon>
        <taxon>Bacillati</taxon>
        <taxon>Actinomycetota</taxon>
        <taxon>Actinomycetes</taxon>
        <taxon>Kitasatosporales</taxon>
        <taxon>Streptomycetaceae</taxon>
        <taxon>Streptomyces</taxon>
    </lineage>
</organism>
<dbReference type="EMBL" id="JBITYG010000001">
    <property type="protein sequence ID" value="MFI9099335.1"/>
    <property type="molecule type" value="Genomic_DNA"/>
</dbReference>
<accession>A0ABW8BYT2</accession>
<dbReference type="Proteomes" id="UP001614394">
    <property type="component" value="Unassembled WGS sequence"/>
</dbReference>
<evidence type="ECO:0000313" key="3">
    <source>
        <dbReference type="Proteomes" id="UP001614394"/>
    </source>
</evidence>
<keyword evidence="1" id="KW-0812">Transmembrane</keyword>
<protein>
    <submittedName>
        <fullName evidence="2">Uncharacterized protein</fullName>
    </submittedName>
</protein>
<gene>
    <name evidence="2" type="ORF">ACIGXA_02335</name>
</gene>
<feature type="transmembrane region" description="Helical" evidence="1">
    <location>
        <begin position="42"/>
        <end position="64"/>
    </location>
</feature>
<evidence type="ECO:0000256" key="1">
    <source>
        <dbReference type="SAM" id="Phobius"/>
    </source>
</evidence>
<keyword evidence="1" id="KW-1133">Transmembrane helix</keyword>